<keyword evidence="2" id="KW-1185">Reference proteome</keyword>
<name>A0ABR7Z0X0_9PSED</name>
<reference evidence="1 2" key="1">
    <citation type="journal article" date="2020" name="Insects">
        <title>Bacteria Belonging to Pseudomonas typographi sp. nov. from the Bark Beetle Ips typographus Have Genomic Potential to Aid in the Host Ecology.</title>
        <authorList>
            <person name="Peral-Aranega E."/>
            <person name="Saati-Santamaria Z."/>
            <person name="Kolarik M."/>
            <person name="Rivas R."/>
            <person name="Garcia-Fraile P."/>
        </authorList>
    </citation>
    <scope>NUCLEOTIDE SEQUENCE [LARGE SCALE GENOMIC DNA]</scope>
    <source>
        <strain evidence="1 2">CA3A</strain>
    </source>
</reference>
<evidence type="ECO:0000313" key="2">
    <source>
        <dbReference type="Proteomes" id="UP000805841"/>
    </source>
</evidence>
<sequence length="575" mass="61530">MRLDYATVEGLDITAAALDRQESSGKPVVVWVQFDGLATTRNVELVWQVASDAKVISDYRPVIQVDPTALDPAKGLKVPVPASEAVPGPNREVWLHYVADGQPSPRLQFRLGGAGPVVMARQAFGLVIVPDEITETTLQWTLPPYTAMAEGDVATLWLVSDPDTSPLPWDEEPHTVLAAEVGAPLVWQVDTTYLLFPVDILGAHVSVVHATRSGQPAQASEFAMQHYQVLMVQPADPNWLPDAELPEVQGDIVDPGDHPQGLSVRLPLPAGLTVDDAVLLHWRGADRASSQVQYWAVDAGMLQARAIDAQVPTPVLAAGVGGTARLSWQFARPGAAANSRERMLQLLAAAPLPAPTVLEANDNGEVAAARATAGLRVQVPALPGEVGNLTVHYQGHPDTDPYATSTPEGERVFRLPAQVLPPNMGANHYSVYYTATIEGRQRKSPAYQLRITPLPSSALQNVVCAQVPAGGQLSIQVLSNQHNGNATFSQRPWPFYAQGQQASIVAQGLAAAGGTLNHYIFNGVTPAAPEDLTGTLPVSFLQTLRRPQQLDVDVTVRFGGDAPALIKKTSFQLVD</sequence>
<comment type="caution">
    <text evidence="1">The sequence shown here is derived from an EMBL/GenBank/DDBJ whole genome shotgun (WGS) entry which is preliminary data.</text>
</comment>
<dbReference type="RefSeq" id="WP_190420142.1">
    <property type="nucleotide sequence ID" value="NZ_JAAOCA010000011.1"/>
</dbReference>
<dbReference type="Proteomes" id="UP000805841">
    <property type="component" value="Unassembled WGS sequence"/>
</dbReference>
<gene>
    <name evidence="1" type="ORF">HAQ05_10475</name>
</gene>
<protein>
    <submittedName>
        <fullName evidence="1">Uncharacterized protein</fullName>
    </submittedName>
</protein>
<dbReference type="EMBL" id="JAAOCA010000011">
    <property type="protein sequence ID" value="MBD1599128.1"/>
    <property type="molecule type" value="Genomic_DNA"/>
</dbReference>
<organism evidence="1 2">
    <name type="scientific">Pseudomonas typographi</name>
    <dbReference type="NCBI Taxonomy" id="2715964"/>
    <lineage>
        <taxon>Bacteria</taxon>
        <taxon>Pseudomonadati</taxon>
        <taxon>Pseudomonadota</taxon>
        <taxon>Gammaproteobacteria</taxon>
        <taxon>Pseudomonadales</taxon>
        <taxon>Pseudomonadaceae</taxon>
        <taxon>Pseudomonas</taxon>
    </lineage>
</organism>
<proteinExistence type="predicted"/>
<accession>A0ABR7Z0X0</accession>
<evidence type="ECO:0000313" key="1">
    <source>
        <dbReference type="EMBL" id="MBD1599128.1"/>
    </source>
</evidence>